<dbReference type="Gene3D" id="1.20.1560.10">
    <property type="entry name" value="ABC transporter type 1, transmembrane domain"/>
    <property type="match status" value="1"/>
</dbReference>
<keyword evidence="14" id="KW-1185">Reference proteome</keyword>
<keyword evidence="5 11" id="KW-0812">Transmembrane</keyword>
<dbReference type="EMBL" id="CP034550">
    <property type="protein sequence ID" value="QFZ18899.1"/>
    <property type="molecule type" value="Genomic_DNA"/>
</dbReference>
<evidence type="ECO:0000259" key="12">
    <source>
        <dbReference type="PROSITE" id="PS50893"/>
    </source>
</evidence>
<keyword evidence="8 11" id="KW-1133">Transmembrane helix</keyword>
<keyword evidence="9 11" id="KW-0472">Membrane</keyword>
<feature type="transmembrane region" description="Helical" evidence="11">
    <location>
        <begin position="170"/>
        <end position="196"/>
    </location>
</feature>
<accession>A0A5Q0GY76</accession>
<dbReference type="PROSITE" id="PS00211">
    <property type="entry name" value="ABC_TRANSPORTER_1"/>
    <property type="match status" value="1"/>
</dbReference>
<evidence type="ECO:0000313" key="14">
    <source>
        <dbReference type="Proteomes" id="UP000325787"/>
    </source>
</evidence>
<reference evidence="14" key="1">
    <citation type="journal article" date="2021" name="Curr. Microbiol.">
        <title>Complete genome of nocamycin-producing strain Saccharothrix syringae NRRL B-16468 reveals the biosynthetic potential for secondary metabolites.</title>
        <authorList>
            <person name="Mo X."/>
            <person name="Yang S."/>
        </authorList>
    </citation>
    <scope>NUCLEOTIDE SEQUENCE [LARGE SCALE GENOMIC DNA]</scope>
    <source>
        <strain evidence="14">ATCC 51364 / DSM 43886 / JCM 6844 / KCTC 9398 / NBRC 14523 / NRRL B-16468 / INA 2240</strain>
    </source>
</reference>
<proteinExistence type="inferred from homology"/>
<name>A0A5Q0GY76_SACSY</name>
<dbReference type="InterPro" id="IPR036640">
    <property type="entry name" value="ABC1_TM_sf"/>
</dbReference>
<dbReference type="InterPro" id="IPR003439">
    <property type="entry name" value="ABC_transporter-like_ATP-bd"/>
</dbReference>
<evidence type="ECO:0000256" key="5">
    <source>
        <dbReference type="ARBA" id="ARBA00022692"/>
    </source>
</evidence>
<evidence type="ECO:0000313" key="13">
    <source>
        <dbReference type="EMBL" id="QFZ18899.1"/>
    </source>
</evidence>
<dbReference type="Proteomes" id="UP000325787">
    <property type="component" value="Chromosome"/>
</dbReference>
<feature type="domain" description="ABC transporter" evidence="12">
    <location>
        <begin position="368"/>
        <end position="611"/>
    </location>
</feature>
<evidence type="ECO:0000256" key="6">
    <source>
        <dbReference type="ARBA" id="ARBA00022741"/>
    </source>
</evidence>
<dbReference type="GO" id="GO:0005886">
    <property type="term" value="C:plasma membrane"/>
    <property type="evidence" value="ECO:0007669"/>
    <property type="project" value="UniProtKB-SubCell"/>
</dbReference>
<evidence type="ECO:0000256" key="3">
    <source>
        <dbReference type="ARBA" id="ARBA00022475"/>
    </source>
</evidence>
<protein>
    <submittedName>
        <fullName evidence="13">ABC transporter ATP-binding protein</fullName>
    </submittedName>
</protein>
<dbReference type="GO" id="GO:0016887">
    <property type="term" value="F:ATP hydrolysis activity"/>
    <property type="evidence" value="ECO:0007669"/>
    <property type="project" value="InterPro"/>
</dbReference>
<evidence type="ECO:0000256" key="11">
    <source>
        <dbReference type="SAM" id="Phobius"/>
    </source>
</evidence>
<evidence type="ECO:0000256" key="8">
    <source>
        <dbReference type="ARBA" id="ARBA00022989"/>
    </source>
</evidence>
<dbReference type="Gene3D" id="3.40.50.300">
    <property type="entry name" value="P-loop containing nucleotide triphosphate hydrolases"/>
    <property type="match status" value="1"/>
</dbReference>
<dbReference type="AlphaFoldDB" id="A0A5Q0GY76"/>
<dbReference type="InterPro" id="IPR039421">
    <property type="entry name" value="Type_1_exporter"/>
</dbReference>
<dbReference type="KEGG" id="ssyi:EKG83_16865"/>
<evidence type="ECO:0000256" key="1">
    <source>
        <dbReference type="ARBA" id="ARBA00004429"/>
    </source>
</evidence>
<evidence type="ECO:0000256" key="2">
    <source>
        <dbReference type="ARBA" id="ARBA00022448"/>
    </source>
</evidence>
<comment type="similarity">
    <text evidence="10">Belongs to the ABC transporter superfamily. Siderophore-Fe(3+) uptake transporter (SIUT) (TC 3.A.1.21) family.</text>
</comment>
<keyword evidence="7 13" id="KW-0067">ATP-binding</keyword>
<evidence type="ECO:0000256" key="9">
    <source>
        <dbReference type="ARBA" id="ARBA00023136"/>
    </source>
</evidence>
<gene>
    <name evidence="13" type="ORF">EKG83_16865</name>
</gene>
<dbReference type="InterPro" id="IPR027417">
    <property type="entry name" value="P-loop_NTPase"/>
</dbReference>
<keyword evidence="4" id="KW-0997">Cell inner membrane</keyword>
<dbReference type="PANTHER" id="PTHR24221">
    <property type="entry name" value="ATP-BINDING CASSETTE SUB-FAMILY B"/>
    <property type="match status" value="1"/>
</dbReference>
<evidence type="ECO:0000256" key="10">
    <source>
        <dbReference type="ARBA" id="ARBA00023455"/>
    </source>
</evidence>
<dbReference type="PROSITE" id="PS50893">
    <property type="entry name" value="ABC_TRANSPORTER_2"/>
    <property type="match status" value="1"/>
</dbReference>
<dbReference type="OrthoDB" id="9806127at2"/>
<dbReference type="InterPro" id="IPR003593">
    <property type="entry name" value="AAA+_ATPase"/>
</dbReference>
<dbReference type="FunFam" id="3.40.50.300:FF:000221">
    <property type="entry name" value="Multidrug ABC transporter ATP-binding protein"/>
    <property type="match status" value="1"/>
</dbReference>
<keyword evidence="2" id="KW-0813">Transport</keyword>
<keyword evidence="6" id="KW-0547">Nucleotide-binding</keyword>
<comment type="subcellular location">
    <subcellularLocation>
        <location evidence="1">Cell inner membrane</location>
        <topology evidence="1">Multi-pass membrane protein</topology>
    </subcellularLocation>
</comment>
<dbReference type="InterPro" id="IPR017871">
    <property type="entry name" value="ABC_transporter-like_CS"/>
</dbReference>
<dbReference type="RefSeq" id="WP_033434039.1">
    <property type="nucleotide sequence ID" value="NZ_CP034550.1"/>
</dbReference>
<organism evidence="13 14">
    <name type="scientific">Saccharothrix syringae</name>
    <name type="common">Nocardiopsis syringae</name>
    <dbReference type="NCBI Taxonomy" id="103733"/>
    <lineage>
        <taxon>Bacteria</taxon>
        <taxon>Bacillati</taxon>
        <taxon>Actinomycetota</taxon>
        <taxon>Actinomycetes</taxon>
        <taxon>Pseudonocardiales</taxon>
        <taxon>Pseudonocardiaceae</taxon>
        <taxon>Saccharothrix</taxon>
    </lineage>
</organism>
<dbReference type="Pfam" id="PF00005">
    <property type="entry name" value="ABC_tran"/>
    <property type="match status" value="1"/>
</dbReference>
<dbReference type="SMART" id="SM00382">
    <property type="entry name" value="AAA"/>
    <property type="match status" value="1"/>
</dbReference>
<dbReference type="GO" id="GO:0005524">
    <property type="term" value="F:ATP binding"/>
    <property type="evidence" value="ECO:0007669"/>
    <property type="project" value="UniProtKB-KW"/>
</dbReference>
<dbReference type="PANTHER" id="PTHR24221:SF654">
    <property type="entry name" value="ATP-BINDING CASSETTE SUB-FAMILY B MEMBER 6"/>
    <property type="match status" value="1"/>
</dbReference>
<dbReference type="CDD" id="cd03228">
    <property type="entry name" value="ABCC_MRP_Like"/>
    <property type="match status" value="1"/>
</dbReference>
<feature type="transmembrane region" description="Helical" evidence="11">
    <location>
        <begin position="27"/>
        <end position="55"/>
    </location>
</feature>
<keyword evidence="3" id="KW-1003">Cell membrane</keyword>
<dbReference type="GO" id="GO:0034040">
    <property type="term" value="F:ATPase-coupled lipid transmembrane transporter activity"/>
    <property type="evidence" value="ECO:0007669"/>
    <property type="project" value="TreeGrafter"/>
</dbReference>
<feature type="transmembrane region" description="Helical" evidence="11">
    <location>
        <begin position="273"/>
        <end position="292"/>
    </location>
</feature>
<evidence type="ECO:0000256" key="7">
    <source>
        <dbReference type="ARBA" id="ARBA00022840"/>
    </source>
</evidence>
<dbReference type="SUPFAM" id="SSF52540">
    <property type="entry name" value="P-loop containing nucleoside triphosphate hydrolases"/>
    <property type="match status" value="1"/>
</dbReference>
<sequence length="624" mass="67377">MPENSRARRYWAEAVEPRFFLVRRLGVAGAGVLALGLLTNTALGVLPVAFVVAAARLVGHVPEAVAAGTGGAAWDALVTAFLVASGCFVAQQVLAPVQTALAQVVKHRVDGHFYAEVIAVVSRSASLRPVEDERSREHLHLATETLLRGEHTPGDAVAGTLALVARYVRLVGFGVVIGVAVSWWSAVAVCAGTMVFRYGHRGGLRMWTRLWPEIGPLRRESDYFRDVGMELSTAKELRVFGLTGWVVERYRSSSVAALLPLWRARRVYNVHRFVWFTAIGLVLLSATVALMLRSAVTDSLSLTALLLGLQATVGAALLGEFYQEADVATQFGMLAARALADFERHVDEQVATESPGGADARGLPRREIRFRDVSFGYAGSDRLVLDGLDLTLRAGECTALVGLNGAGKTTLVKLLGRLYEPTSGAVLVDGVDVRELDVASWRRQLAVVFQDFNRYELPVRDNIAFGALDADDADRRVVAAARRADVDGVVAGLPGGYGTVLSRQYRGGADLSGGQWQRVAIARALYAVAAGARVLLLDEPTSALDVRAEAAFFDEFAERTRGVTTLLISHRFSSVRHADRIVVLAGGRVVEDGTHEALLARGGRYAELYHLQAEQFAQDAGRTR</sequence>
<dbReference type="SUPFAM" id="SSF90123">
    <property type="entry name" value="ABC transporter transmembrane region"/>
    <property type="match status" value="1"/>
</dbReference>
<evidence type="ECO:0000256" key="4">
    <source>
        <dbReference type="ARBA" id="ARBA00022519"/>
    </source>
</evidence>